<dbReference type="Proteomes" id="UP001470230">
    <property type="component" value="Unassembled WGS sequence"/>
</dbReference>
<evidence type="ECO:0000256" key="7">
    <source>
        <dbReference type="SAM" id="Phobius"/>
    </source>
</evidence>
<evidence type="ECO:0000256" key="6">
    <source>
        <dbReference type="PIRNR" id="PIRNR015840"/>
    </source>
</evidence>
<proteinExistence type="inferred from homology"/>
<comment type="subcellular location">
    <subcellularLocation>
        <location evidence="1">Membrane</location>
        <topology evidence="1">Multi-pass membrane protein</topology>
    </subcellularLocation>
</comment>
<reference evidence="8 9" key="1">
    <citation type="submission" date="2024-04" db="EMBL/GenBank/DDBJ databases">
        <title>Tritrichomonas musculus Genome.</title>
        <authorList>
            <person name="Alves-Ferreira E."/>
            <person name="Grigg M."/>
            <person name="Lorenzi H."/>
            <person name="Galac M."/>
        </authorList>
    </citation>
    <scope>NUCLEOTIDE SEQUENCE [LARGE SCALE GENOMIC DNA]</scope>
    <source>
        <strain evidence="8 9">EAF2021</strain>
    </source>
</reference>
<keyword evidence="5 6" id="KW-0472">Membrane</keyword>
<dbReference type="PANTHER" id="PTHR10926:SF0">
    <property type="entry name" value="CDC50, ISOFORM A"/>
    <property type="match status" value="1"/>
</dbReference>
<dbReference type="PIRSF" id="PIRSF015840">
    <property type="entry name" value="DUF284_TM_euk"/>
    <property type="match status" value="1"/>
</dbReference>
<dbReference type="InterPro" id="IPR005045">
    <property type="entry name" value="CDC50/LEM3_fam"/>
</dbReference>
<gene>
    <name evidence="8" type="ORF">M9Y10_018882</name>
</gene>
<feature type="transmembrane region" description="Helical" evidence="7">
    <location>
        <begin position="42"/>
        <end position="64"/>
    </location>
</feature>
<evidence type="ECO:0000256" key="2">
    <source>
        <dbReference type="ARBA" id="ARBA00009457"/>
    </source>
</evidence>
<protein>
    <submittedName>
        <fullName evidence="8">Uncharacterized protein</fullName>
    </submittedName>
</protein>
<sequence length="304" mass="36442">MTERQRQNKNHVYLYHCCQNSPLCQQNLRGCRQTFNHRPTPFFAFFSFLHMLIGILCICLTNHVKEYKIRYDDKCQLSEDKPFGKADVQFANPKLEGNLFFYFELHDYYQTFFFNSPDLSLKKLRKLEDYIDLCESVPNTNLTIECRDFESFYFKDSFELLNSSFDESDISWRYERGNLYKSGEIDNATQRILHEHFMVWMRVSPNPDFRKLYARSKNGCPANLHVKVNCLYSYNFYKGKRYIVLLKPSGLGGRTWVLATFNLILFAILVVFIIIFEVSRFLNIRKMKRQELIRMRKLEMESQY</sequence>
<feature type="transmembrane region" description="Helical" evidence="7">
    <location>
        <begin position="256"/>
        <end position="279"/>
    </location>
</feature>
<accession>A0ABR2HK24</accession>
<evidence type="ECO:0000313" key="8">
    <source>
        <dbReference type="EMBL" id="KAK8847847.1"/>
    </source>
</evidence>
<evidence type="ECO:0000256" key="1">
    <source>
        <dbReference type="ARBA" id="ARBA00004141"/>
    </source>
</evidence>
<evidence type="ECO:0000256" key="4">
    <source>
        <dbReference type="ARBA" id="ARBA00022989"/>
    </source>
</evidence>
<evidence type="ECO:0000256" key="5">
    <source>
        <dbReference type="ARBA" id="ARBA00023136"/>
    </source>
</evidence>
<dbReference type="Pfam" id="PF03381">
    <property type="entry name" value="CDC50"/>
    <property type="match status" value="1"/>
</dbReference>
<organism evidence="8 9">
    <name type="scientific">Tritrichomonas musculus</name>
    <dbReference type="NCBI Taxonomy" id="1915356"/>
    <lineage>
        <taxon>Eukaryota</taxon>
        <taxon>Metamonada</taxon>
        <taxon>Parabasalia</taxon>
        <taxon>Tritrichomonadida</taxon>
        <taxon>Tritrichomonadidae</taxon>
        <taxon>Tritrichomonas</taxon>
    </lineage>
</organism>
<keyword evidence="9" id="KW-1185">Reference proteome</keyword>
<evidence type="ECO:0000313" key="9">
    <source>
        <dbReference type="Proteomes" id="UP001470230"/>
    </source>
</evidence>
<dbReference type="PANTHER" id="PTHR10926">
    <property type="entry name" value="CELL CYCLE CONTROL PROTEIN 50"/>
    <property type="match status" value="1"/>
</dbReference>
<dbReference type="EMBL" id="JAPFFF010000027">
    <property type="protein sequence ID" value="KAK8847847.1"/>
    <property type="molecule type" value="Genomic_DNA"/>
</dbReference>
<comment type="caution">
    <text evidence="8">The sequence shown here is derived from an EMBL/GenBank/DDBJ whole genome shotgun (WGS) entry which is preliminary data.</text>
</comment>
<name>A0ABR2HK24_9EUKA</name>
<keyword evidence="4 7" id="KW-1133">Transmembrane helix</keyword>
<evidence type="ECO:0000256" key="3">
    <source>
        <dbReference type="ARBA" id="ARBA00022692"/>
    </source>
</evidence>
<keyword evidence="3 7" id="KW-0812">Transmembrane</keyword>
<comment type="similarity">
    <text evidence="2 6">Belongs to the CDC50/LEM3 family.</text>
</comment>